<feature type="domain" description="Rhamnogalacturonase A/B/Epimerase-like pectate lyase" evidence="1">
    <location>
        <begin position="33"/>
        <end position="77"/>
    </location>
</feature>
<dbReference type="InterPro" id="IPR011050">
    <property type="entry name" value="Pectin_lyase_fold/virulence"/>
</dbReference>
<dbReference type="EMBL" id="AUSU01007764">
    <property type="protein sequence ID" value="EPS60178.1"/>
    <property type="molecule type" value="Genomic_DNA"/>
</dbReference>
<dbReference type="Proteomes" id="UP000015453">
    <property type="component" value="Unassembled WGS sequence"/>
</dbReference>
<keyword evidence="3" id="KW-1185">Reference proteome</keyword>
<dbReference type="Pfam" id="PF12708">
    <property type="entry name" value="Pect-lyase_RHGA_epim"/>
    <property type="match status" value="1"/>
</dbReference>
<feature type="non-terminal residue" evidence="2">
    <location>
        <position position="110"/>
    </location>
</feature>
<reference evidence="2 3" key="1">
    <citation type="journal article" date="2013" name="BMC Genomics">
        <title>The miniature genome of a carnivorous plant Genlisea aurea contains a low number of genes and short non-coding sequences.</title>
        <authorList>
            <person name="Leushkin E.V."/>
            <person name="Sutormin R.A."/>
            <person name="Nabieva E.R."/>
            <person name="Penin A.A."/>
            <person name="Kondrashov A.S."/>
            <person name="Logacheva M.D."/>
        </authorList>
    </citation>
    <scope>NUCLEOTIDE SEQUENCE [LARGE SCALE GENOMIC DNA]</scope>
</reference>
<sequence length="110" mass="11454">FVLCSVAAVLDHAAGSNPEYLAMNSCRKHAAVITDYGGKGDGITSNTDAFKKAIANLSEVAGDGGAILVVPPGKWLTGSFNLISHFSLYIHADAVLLGSQVVSYTYIVPL</sequence>
<gene>
    <name evidence="2" type="ORF">M569_14627</name>
</gene>
<dbReference type="InterPro" id="IPR024535">
    <property type="entry name" value="RHGA/B-epi-like_pectate_lyase"/>
</dbReference>
<organism evidence="2 3">
    <name type="scientific">Genlisea aurea</name>
    <dbReference type="NCBI Taxonomy" id="192259"/>
    <lineage>
        <taxon>Eukaryota</taxon>
        <taxon>Viridiplantae</taxon>
        <taxon>Streptophyta</taxon>
        <taxon>Embryophyta</taxon>
        <taxon>Tracheophyta</taxon>
        <taxon>Spermatophyta</taxon>
        <taxon>Magnoliopsida</taxon>
        <taxon>eudicotyledons</taxon>
        <taxon>Gunneridae</taxon>
        <taxon>Pentapetalae</taxon>
        <taxon>asterids</taxon>
        <taxon>lamiids</taxon>
        <taxon>Lamiales</taxon>
        <taxon>Lentibulariaceae</taxon>
        <taxon>Genlisea</taxon>
    </lineage>
</organism>
<evidence type="ECO:0000313" key="3">
    <source>
        <dbReference type="Proteomes" id="UP000015453"/>
    </source>
</evidence>
<evidence type="ECO:0000313" key="2">
    <source>
        <dbReference type="EMBL" id="EPS60178.1"/>
    </source>
</evidence>
<dbReference type="Gene3D" id="2.160.20.10">
    <property type="entry name" value="Single-stranded right-handed beta-helix, Pectin lyase-like"/>
    <property type="match status" value="1"/>
</dbReference>
<name>S8DBR6_9LAMI</name>
<dbReference type="PANTHER" id="PTHR31339:SF66">
    <property type="entry name" value="OS06G0106800 PROTEIN"/>
    <property type="match status" value="1"/>
</dbReference>
<evidence type="ECO:0000259" key="1">
    <source>
        <dbReference type="Pfam" id="PF12708"/>
    </source>
</evidence>
<accession>S8DBR6</accession>
<comment type="caution">
    <text evidence="2">The sequence shown here is derived from an EMBL/GenBank/DDBJ whole genome shotgun (WGS) entry which is preliminary data.</text>
</comment>
<dbReference type="PANTHER" id="PTHR31339">
    <property type="entry name" value="PECTIN LYASE-RELATED"/>
    <property type="match status" value="1"/>
</dbReference>
<dbReference type="SUPFAM" id="SSF51126">
    <property type="entry name" value="Pectin lyase-like"/>
    <property type="match status" value="1"/>
</dbReference>
<protein>
    <recommendedName>
        <fullName evidence="1">Rhamnogalacturonase A/B/Epimerase-like pectate lyase domain-containing protein</fullName>
    </recommendedName>
</protein>
<proteinExistence type="predicted"/>
<dbReference type="AlphaFoldDB" id="S8DBR6"/>
<feature type="non-terminal residue" evidence="2">
    <location>
        <position position="1"/>
    </location>
</feature>
<dbReference type="OrthoDB" id="187139at2759"/>
<dbReference type="InterPro" id="IPR012334">
    <property type="entry name" value="Pectin_lyas_fold"/>
</dbReference>
<dbReference type="InterPro" id="IPR051801">
    <property type="entry name" value="GH28_Enzymes"/>
</dbReference>